<sequence>MVQLTYPLNHNYKQTGQLVALKKTRLEMDEEGIPPMASVRFPSFRCFPIPSTSSAISAFNTSITTVSPCSTLP</sequence>
<name>A0ACB9FK57_ARCLA</name>
<reference evidence="1 2" key="2">
    <citation type="journal article" date="2022" name="Mol. Ecol. Resour.">
        <title>The genomes of chicory, endive, great burdock and yacon provide insights into Asteraceae paleo-polyploidization history and plant inulin production.</title>
        <authorList>
            <person name="Fan W."/>
            <person name="Wang S."/>
            <person name="Wang H."/>
            <person name="Wang A."/>
            <person name="Jiang F."/>
            <person name="Liu H."/>
            <person name="Zhao H."/>
            <person name="Xu D."/>
            <person name="Zhang Y."/>
        </authorList>
    </citation>
    <scope>NUCLEOTIDE SEQUENCE [LARGE SCALE GENOMIC DNA]</scope>
    <source>
        <strain evidence="2">cv. Niubang</strain>
    </source>
</reference>
<reference evidence="2" key="1">
    <citation type="journal article" date="2022" name="Mol. Ecol. Resour.">
        <title>The genomes of chicory, endive, great burdock and yacon provide insights into Asteraceae palaeo-polyploidization history and plant inulin production.</title>
        <authorList>
            <person name="Fan W."/>
            <person name="Wang S."/>
            <person name="Wang H."/>
            <person name="Wang A."/>
            <person name="Jiang F."/>
            <person name="Liu H."/>
            <person name="Zhao H."/>
            <person name="Xu D."/>
            <person name="Zhang Y."/>
        </authorList>
    </citation>
    <scope>NUCLEOTIDE SEQUENCE [LARGE SCALE GENOMIC DNA]</scope>
    <source>
        <strain evidence="2">cv. Niubang</strain>
    </source>
</reference>
<dbReference type="EMBL" id="CM042047">
    <property type="protein sequence ID" value="KAI3771484.1"/>
    <property type="molecule type" value="Genomic_DNA"/>
</dbReference>
<evidence type="ECO:0000313" key="2">
    <source>
        <dbReference type="Proteomes" id="UP001055879"/>
    </source>
</evidence>
<comment type="caution">
    <text evidence="1">The sequence shown here is derived from an EMBL/GenBank/DDBJ whole genome shotgun (WGS) entry which is preliminary data.</text>
</comment>
<accession>A0ACB9FK57</accession>
<organism evidence="1 2">
    <name type="scientific">Arctium lappa</name>
    <name type="common">Greater burdock</name>
    <name type="synonym">Lappa major</name>
    <dbReference type="NCBI Taxonomy" id="4217"/>
    <lineage>
        <taxon>Eukaryota</taxon>
        <taxon>Viridiplantae</taxon>
        <taxon>Streptophyta</taxon>
        <taxon>Embryophyta</taxon>
        <taxon>Tracheophyta</taxon>
        <taxon>Spermatophyta</taxon>
        <taxon>Magnoliopsida</taxon>
        <taxon>eudicotyledons</taxon>
        <taxon>Gunneridae</taxon>
        <taxon>Pentapetalae</taxon>
        <taxon>asterids</taxon>
        <taxon>campanulids</taxon>
        <taxon>Asterales</taxon>
        <taxon>Asteraceae</taxon>
        <taxon>Carduoideae</taxon>
        <taxon>Cardueae</taxon>
        <taxon>Arctiinae</taxon>
        <taxon>Arctium</taxon>
    </lineage>
</organism>
<protein>
    <submittedName>
        <fullName evidence="1">Uncharacterized protein</fullName>
    </submittedName>
</protein>
<keyword evidence="2" id="KW-1185">Reference proteome</keyword>
<dbReference type="Proteomes" id="UP001055879">
    <property type="component" value="Linkage Group LG01"/>
</dbReference>
<gene>
    <name evidence="1" type="ORF">L6452_02649</name>
</gene>
<proteinExistence type="predicted"/>
<evidence type="ECO:0000313" key="1">
    <source>
        <dbReference type="EMBL" id="KAI3771484.1"/>
    </source>
</evidence>